<sequence>MCGSEWIKLLWTAWIVWLKLTGGGVVVVAGRRVHTVPDQRSRIHPGREEGEAVSIDQGRDVVHEGHRADGQGLVAGGVEDVQKQESLGVQGQRPLQRGSKIQSPEAGVGASAGDEVGNVLQDDPVLVYVDSEEVFGSPSEMKHVEQIFLDERGSPGPVVHVGLRDGRLEAYFSPRLDGSAHVEEHLGLASLGGSPAVLVEGAGLIAPKEDVLRVRESSLQEEVGDMVGDALLGYLVVVQGLGAWVVQQRVQVSVQQEEPKPVEGDSESDLHPLIEEMLVGEHGRQGFLAIVEMNCDRGLVEQQRDDRLGVLLELVLQPIVALSDLDGAF</sequence>
<proteinExistence type="predicted"/>
<accession>A0A9D5DNV3</accession>
<name>A0A9D5DNV3_9CRYT</name>
<protein>
    <submittedName>
        <fullName evidence="2">Uncharacterized protein</fullName>
    </submittedName>
</protein>
<evidence type="ECO:0000256" key="1">
    <source>
        <dbReference type="SAM" id="MobiDB-lite"/>
    </source>
</evidence>
<reference evidence="2" key="1">
    <citation type="submission" date="2022-10" db="EMBL/GenBank/DDBJ databases">
        <title>Adaptive evolution leads to modifications in subtelomeric GC content in a zoonotic Cryptosporidium species.</title>
        <authorList>
            <person name="Li J."/>
            <person name="Feng Y."/>
            <person name="Xiao L."/>
        </authorList>
    </citation>
    <scope>NUCLEOTIDE SEQUENCE</scope>
    <source>
        <strain evidence="2">33844</strain>
    </source>
</reference>
<dbReference type="AlphaFoldDB" id="A0A9D5DNV3"/>
<feature type="region of interest" description="Disordered" evidence="1">
    <location>
        <begin position="87"/>
        <end position="111"/>
    </location>
</feature>
<dbReference type="EMBL" id="JAPCXC010000010">
    <property type="protein sequence ID" value="KAJ1611907.1"/>
    <property type="molecule type" value="Genomic_DNA"/>
</dbReference>
<gene>
    <name evidence="2" type="ORF">OJ253_706</name>
</gene>
<evidence type="ECO:0000313" key="2">
    <source>
        <dbReference type="EMBL" id="KAJ1611907.1"/>
    </source>
</evidence>
<organism evidence="2">
    <name type="scientific">Cryptosporidium canis</name>
    <dbReference type="NCBI Taxonomy" id="195482"/>
    <lineage>
        <taxon>Eukaryota</taxon>
        <taxon>Sar</taxon>
        <taxon>Alveolata</taxon>
        <taxon>Apicomplexa</taxon>
        <taxon>Conoidasida</taxon>
        <taxon>Coccidia</taxon>
        <taxon>Eucoccidiorida</taxon>
        <taxon>Eimeriorina</taxon>
        <taxon>Cryptosporidiidae</taxon>
        <taxon>Cryptosporidium</taxon>
    </lineage>
</organism>
<dbReference type="Proteomes" id="UP001067231">
    <property type="component" value="Unassembled WGS sequence"/>
</dbReference>
<comment type="caution">
    <text evidence="2">The sequence shown here is derived from an EMBL/GenBank/DDBJ whole genome shotgun (WGS) entry which is preliminary data.</text>
</comment>